<evidence type="ECO:0000256" key="2">
    <source>
        <dbReference type="ARBA" id="ARBA00021531"/>
    </source>
</evidence>
<evidence type="ECO:0000313" key="8">
    <source>
        <dbReference type="EMBL" id="MDN0077203.1"/>
    </source>
</evidence>
<dbReference type="Proteomes" id="UP001168540">
    <property type="component" value="Unassembled WGS sequence"/>
</dbReference>
<gene>
    <name evidence="8" type="ORF">QU481_20385</name>
</gene>
<keyword evidence="9" id="KW-1185">Reference proteome</keyword>
<evidence type="ECO:0000256" key="3">
    <source>
        <dbReference type="ARBA" id="ARBA00022898"/>
    </source>
</evidence>
<evidence type="ECO:0000313" key="9">
    <source>
        <dbReference type="Proteomes" id="UP001168540"/>
    </source>
</evidence>
<keyword evidence="4" id="KW-0805">Transcription regulation</keyword>
<dbReference type="InterPro" id="IPR000524">
    <property type="entry name" value="Tscrpt_reg_HTH_GntR"/>
</dbReference>
<evidence type="ECO:0000256" key="1">
    <source>
        <dbReference type="ARBA" id="ARBA00005384"/>
    </source>
</evidence>
<dbReference type="EMBL" id="JAUEDK010000057">
    <property type="protein sequence ID" value="MDN0077203.1"/>
    <property type="molecule type" value="Genomic_DNA"/>
</dbReference>
<dbReference type="InterPro" id="IPR015424">
    <property type="entry name" value="PyrdxlP-dep_Trfase"/>
</dbReference>
<name>A0ABT7XTW4_9NEIS</name>
<dbReference type="SUPFAM" id="SSF46785">
    <property type="entry name" value="Winged helix' DNA-binding domain"/>
    <property type="match status" value="1"/>
</dbReference>
<dbReference type="RefSeq" id="WP_289831849.1">
    <property type="nucleotide sequence ID" value="NZ_JAUEDK010000057.1"/>
</dbReference>
<proteinExistence type="inferred from homology"/>
<reference evidence="8" key="1">
    <citation type="submission" date="2023-06" db="EMBL/GenBank/DDBJ databases">
        <authorList>
            <person name="Zhang S."/>
        </authorList>
    </citation>
    <scope>NUCLEOTIDE SEQUENCE</scope>
    <source>
        <strain evidence="8">SG2303</strain>
    </source>
</reference>
<dbReference type="InterPro" id="IPR051446">
    <property type="entry name" value="HTH_trans_reg/aminotransferase"/>
</dbReference>
<sequence length="497" mass="53976">MTEPLSATRLAQPDWITESLALGLAEPGHESLQRRLYRLLRGGIQLGRLPGGSALPASRALASALGIGRNTVLAAYDQLLAEGFLETRHGAGTFVAHHALGQVQQAVRPATATSLSQRGRRLLEQSRGPIGESGAFAPCVPDFEQFPRDIWQGLLQRHQRQAPSHWFNYQDGGGLPALREALCDYLQLSRSVRCQPEQILIVSGAKQALDLIAGLLTDPGDTAWIEEPGYRGAQASLLNAGLGMVPVPVDAEGLDPARAPASPAPRLIYTTPSHQLPTGVTMSLPRRLALLALAEAQQSWIIEDDYDSEFRYSSQPVASLQGLAQSERVLYLGTFSKVMYPGLRLAYLILPPALVEPFRITQARRYPEGHYPLQAALAEFIAAGHFARHIRRMRGLYRGRQHCLRDSLAPALDQGLQLSPGESGMHLVAWLPLGSDEQALVGTGERHGVILRPLGRHYLGGQTQAGLVLGYAGVPEAEIRHAGGLLADWLTPFLKEI</sequence>
<dbReference type="InterPro" id="IPR004839">
    <property type="entry name" value="Aminotransferase_I/II_large"/>
</dbReference>
<accession>A0ABT7XTW4</accession>
<keyword evidence="6" id="KW-0804">Transcription</keyword>
<evidence type="ECO:0000256" key="6">
    <source>
        <dbReference type="ARBA" id="ARBA00023163"/>
    </source>
</evidence>
<dbReference type="GO" id="GO:0008483">
    <property type="term" value="F:transaminase activity"/>
    <property type="evidence" value="ECO:0007669"/>
    <property type="project" value="UniProtKB-KW"/>
</dbReference>
<protein>
    <recommendedName>
        <fullName evidence="2">Putative 8-amino-7-oxononanoate synthase</fullName>
    </recommendedName>
</protein>
<dbReference type="InterPro" id="IPR015421">
    <property type="entry name" value="PyrdxlP-dep_Trfase_major"/>
</dbReference>
<dbReference type="PRINTS" id="PR00035">
    <property type="entry name" value="HTHGNTR"/>
</dbReference>
<evidence type="ECO:0000259" key="7">
    <source>
        <dbReference type="PROSITE" id="PS50949"/>
    </source>
</evidence>
<dbReference type="InterPro" id="IPR036388">
    <property type="entry name" value="WH-like_DNA-bd_sf"/>
</dbReference>
<keyword evidence="8" id="KW-0032">Aminotransferase</keyword>
<dbReference type="PANTHER" id="PTHR46577">
    <property type="entry name" value="HTH-TYPE TRANSCRIPTIONAL REGULATORY PROTEIN GABR"/>
    <property type="match status" value="1"/>
</dbReference>
<dbReference type="PANTHER" id="PTHR46577:SF1">
    <property type="entry name" value="HTH-TYPE TRANSCRIPTIONAL REGULATORY PROTEIN GABR"/>
    <property type="match status" value="1"/>
</dbReference>
<dbReference type="CDD" id="cd00609">
    <property type="entry name" value="AAT_like"/>
    <property type="match status" value="1"/>
</dbReference>
<comment type="caution">
    <text evidence="8">The sequence shown here is derived from an EMBL/GenBank/DDBJ whole genome shotgun (WGS) entry which is preliminary data.</text>
</comment>
<evidence type="ECO:0000256" key="4">
    <source>
        <dbReference type="ARBA" id="ARBA00023015"/>
    </source>
</evidence>
<evidence type="ECO:0000256" key="5">
    <source>
        <dbReference type="ARBA" id="ARBA00023125"/>
    </source>
</evidence>
<feature type="domain" description="HTH gntR-type" evidence="7">
    <location>
        <begin position="30"/>
        <end position="98"/>
    </location>
</feature>
<dbReference type="SMART" id="SM00345">
    <property type="entry name" value="HTH_GNTR"/>
    <property type="match status" value="1"/>
</dbReference>
<keyword evidence="5" id="KW-0238">DNA-binding</keyword>
<comment type="similarity">
    <text evidence="1">In the C-terminal section; belongs to the class-I pyridoxal-phosphate-dependent aminotransferase family.</text>
</comment>
<organism evidence="8 9">
    <name type="scientific">Crenobacter oryzisoli</name>
    <dbReference type="NCBI Taxonomy" id="3056844"/>
    <lineage>
        <taxon>Bacteria</taxon>
        <taxon>Pseudomonadati</taxon>
        <taxon>Pseudomonadota</taxon>
        <taxon>Betaproteobacteria</taxon>
        <taxon>Neisseriales</taxon>
        <taxon>Neisseriaceae</taxon>
        <taxon>Crenobacter</taxon>
    </lineage>
</organism>
<dbReference type="SUPFAM" id="SSF53383">
    <property type="entry name" value="PLP-dependent transferases"/>
    <property type="match status" value="1"/>
</dbReference>
<dbReference type="Gene3D" id="3.40.640.10">
    <property type="entry name" value="Type I PLP-dependent aspartate aminotransferase-like (Major domain)"/>
    <property type="match status" value="1"/>
</dbReference>
<dbReference type="Pfam" id="PF00155">
    <property type="entry name" value="Aminotran_1_2"/>
    <property type="match status" value="1"/>
</dbReference>
<dbReference type="CDD" id="cd07377">
    <property type="entry name" value="WHTH_GntR"/>
    <property type="match status" value="1"/>
</dbReference>
<dbReference type="Gene3D" id="1.10.10.10">
    <property type="entry name" value="Winged helix-like DNA-binding domain superfamily/Winged helix DNA-binding domain"/>
    <property type="match status" value="1"/>
</dbReference>
<keyword evidence="3" id="KW-0663">Pyridoxal phosphate</keyword>
<dbReference type="Pfam" id="PF00392">
    <property type="entry name" value="GntR"/>
    <property type="match status" value="1"/>
</dbReference>
<keyword evidence="8" id="KW-0808">Transferase</keyword>
<dbReference type="PROSITE" id="PS50949">
    <property type="entry name" value="HTH_GNTR"/>
    <property type="match status" value="1"/>
</dbReference>
<dbReference type="InterPro" id="IPR036390">
    <property type="entry name" value="WH_DNA-bd_sf"/>
</dbReference>